<evidence type="ECO:0000256" key="1">
    <source>
        <dbReference type="SAM" id="MobiDB-lite"/>
    </source>
</evidence>
<accession>D3T7R3</accession>
<evidence type="ECO:0000313" key="5">
    <source>
        <dbReference type="Proteomes" id="UP000001552"/>
    </source>
</evidence>
<dbReference type="HOGENOM" id="CLU_099043_1_0_9"/>
<feature type="chain" id="PRO_5038418254" description="Cyclophilin-like domain-containing protein" evidence="2">
    <location>
        <begin position="24"/>
        <end position="230"/>
    </location>
</feature>
<evidence type="ECO:0000256" key="2">
    <source>
        <dbReference type="SAM" id="SignalP"/>
    </source>
</evidence>
<protein>
    <recommendedName>
        <fullName evidence="3">Cyclophilin-like domain-containing protein</fullName>
    </recommendedName>
</protein>
<sequence>MKRRLFWVLVLVFVMSFTLVACSGNNSARNHSQQEQQPTTSEGQADIENENPTLEIEAADPQTKTIDSRPVESESAVSQSESNDKSTSAGRESNSEIIDNEEDLDAVDSDRIKLTFNNEEVIVKMYDHPTSRDFLTLLPLTLTFRDYAGAEKISELPKRLSTKDAPSGSDPSVGDFAYYSPWGNLAIFYRDSGYASGLIILGKIESGMEKLARINGDFTVTIELLEQRKK</sequence>
<evidence type="ECO:0000313" key="4">
    <source>
        <dbReference type="EMBL" id="ADD01995.1"/>
    </source>
</evidence>
<name>D3T7R3_THEIA</name>
<dbReference type="AlphaFoldDB" id="D3T7R3"/>
<evidence type="ECO:0000259" key="3">
    <source>
        <dbReference type="Pfam" id="PF18050"/>
    </source>
</evidence>
<feature type="compositionally biased region" description="Polar residues" evidence="1">
    <location>
        <begin position="26"/>
        <end position="43"/>
    </location>
</feature>
<dbReference type="OrthoDB" id="9806505at2"/>
<keyword evidence="2" id="KW-0732">Signal</keyword>
<dbReference type="InterPro" id="IPR041183">
    <property type="entry name" value="Cyclophilin-like"/>
</dbReference>
<dbReference type="Gene3D" id="2.40.100.20">
    <property type="match status" value="1"/>
</dbReference>
<dbReference type="EMBL" id="CP001936">
    <property type="protein sequence ID" value="ADD01995.1"/>
    <property type="molecule type" value="Genomic_DNA"/>
</dbReference>
<reference evidence="4" key="1">
    <citation type="submission" date="2010-02" db="EMBL/GenBank/DDBJ databases">
        <title>Complete sequence of Thermoanaerobacter italicus Ab9.</title>
        <authorList>
            <consortium name="US DOE Joint Genome Institute"/>
            <person name="Lucas S."/>
            <person name="Copeland A."/>
            <person name="Lapidus A."/>
            <person name="Cheng J.-F."/>
            <person name="Bruce D."/>
            <person name="Goodwin L."/>
            <person name="Pitluck S."/>
            <person name="Chertkov O."/>
            <person name="Detter J.C."/>
            <person name="Han C."/>
            <person name="Tapia R."/>
            <person name="Land M."/>
            <person name="Hauser L."/>
            <person name="Kyrpides N."/>
            <person name="Mikhailova N."/>
            <person name="Hemme C.L."/>
            <person name="Woyke T."/>
        </authorList>
    </citation>
    <scope>NUCLEOTIDE SEQUENCE [LARGE SCALE GENOMIC DNA]</scope>
    <source>
        <strain evidence="4">Ab9</strain>
    </source>
</reference>
<dbReference type="PROSITE" id="PS51257">
    <property type="entry name" value="PROKAR_LIPOPROTEIN"/>
    <property type="match status" value="1"/>
</dbReference>
<gene>
    <name evidence="4" type="ordered locus">Thit_0704</name>
</gene>
<dbReference type="KEGG" id="tit:Thit_0704"/>
<dbReference type="Proteomes" id="UP000001552">
    <property type="component" value="Chromosome"/>
</dbReference>
<organism evidence="4 5">
    <name type="scientific">Thermoanaerobacter italicus (strain DSM 9252 / Ab9)</name>
    <dbReference type="NCBI Taxonomy" id="580331"/>
    <lineage>
        <taxon>Bacteria</taxon>
        <taxon>Bacillati</taxon>
        <taxon>Bacillota</taxon>
        <taxon>Clostridia</taxon>
        <taxon>Thermoanaerobacterales</taxon>
        <taxon>Thermoanaerobacteraceae</taxon>
        <taxon>Thermoanaerobacter</taxon>
    </lineage>
</organism>
<feature type="region of interest" description="Disordered" evidence="1">
    <location>
        <begin position="26"/>
        <end position="102"/>
    </location>
</feature>
<dbReference type="InterPro" id="IPR029000">
    <property type="entry name" value="Cyclophilin-like_dom_sf"/>
</dbReference>
<feature type="domain" description="Cyclophilin-like" evidence="3">
    <location>
        <begin position="114"/>
        <end position="223"/>
    </location>
</feature>
<dbReference type="Pfam" id="PF18050">
    <property type="entry name" value="Cyclophil_like2"/>
    <property type="match status" value="1"/>
</dbReference>
<proteinExistence type="predicted"/>
<feature type="compositionally biased region" description="Polar residues" evidence="1">
    <location>
        <begin position="85"/>
        <end position="97"/>
    </location>
</feature>
<feature type="signal peptide" evidence="2">
    <location>
        <begin position="1"/>
        <end position="23"/>
    </location>
</feature>
<dbReference type="eggNOG" id="COG4925">
    <property type="taxonomic scope" value="Bacteria"/>
</dbReference>
<dbReference type="SUPFAM" id="SSF50891">
    <property type="entry name" value="Cyclophilin-like"/>
    <property type="match status" value="1"/>
</dbReference>
<keyword evidence="5" id="KW-1185">Reference proteome</keyword>